<feature type="chain" id="PRO_5043409467" description="Lipoprotein" evidence="1">
    <location>
        <begin position="21"/>
        <end position="157"/>
    </location>
</feature>
<comment type="caution">
    <text evidence="2">The sequence shown here is derived from an EMBL/GenBank/DDBJ whole genome shotgun (WGS) entry which is preliminary data.</text>
</comment>
<keyword evidence="1" id="KW-0732">Signal</keyword>
<dbReference type="PROSITE" id="PS51257">
    <property type="entry name" value="PROKAR_LIPOPROTEIN"/>
    <property type="match status" value="1"/>
</dbReference>
<evidence type="ECO:0000313" key="2">
    <source>
        <dbReference type="EMBL" id="MDO6424740.1"/>
    </source>
</evidence>
<dbReference type="AlphaFoldDB" id="A0AAW7XA34"/>
<dbReference type="Proteomes" id="UP001169760">
    <property type="component" value="Unassembled WGS sequence"/>
</dbReference>
<dbReference type="RefSeq" id="WP_303493931.1">
    <property type="nucleotide sequence ID" value="NZ_JAUOPB010000017.1"/>
</dbReference>
<evidence type="ECO:0000256" key="1">
    <source>
        <dbReference type="SAM" id="SignalP"/>
    </source>
</evidence>
<feature type="signal peptide" evidence="1">
    <location>
        <begin position="1"/>
        <end position="20"/>
    </location>
</feature>
<name>A0AAW7XA34_9GAMM</name>
<evidence type="ECO:0008006" key="4">
    <source>
        <dbReference type="Google" id="ProtNLM"/>
    </source>
</evidence>
<sequence>MKTVLMFLALFLGACTNVKVDEVADSITKKDLKASFLYSADGKITITVVNVTDKNISIFDNLNQIEGNGPANIAIRFCKDSENCSNWKYLFTNNSDIRVSPVPLKCLSPGAAVTARYPVLSLATRPEGVDYMQVKMYIYRDENLTDRNLFISQIIKI</sequence>
<accession>A0AAW7XA34</accession>
<organism evidence="2 3">
    <name type="scientific">Saccharophagus degradans</name>
    <dbReference type="NCBI Taxonomy" id="86304"/>
    <lineage>
        <taxon>Bacteria</taxon>
        <taxon>Pseudomonadati</taxon>
        <taxon>Pseudomonadota</taxon>
        <taxon>Gammaproteobacteria</taxon>
        <taxon>Cellvibrionales</taxon>
        <taxon>Cellvibrionaceae</taxon>
        <taxon>Saccharophagus</taxon>
    </lineage>
</organism>
<gene>
    <name evidence="2" type="ORF">Q4521_19780</name>
</gene>
<reference evidence="2" key="1">
    <citation type="submission" date="2023-07" db="EMBL/GenBank/DDBJ databases">
        <title>Genome content predicts the carbon catabolic preferences of heterotrophic bacteria.</title>
        <authorList>
            <person name="Gralka M."/>
        </authorList>
    </citation>
    <scope>NUCLEOTIDE SEQUENCE</scope>
    <source>
        <strain evidence="2">I3M17_2</strain>
    </source>
</reference>
<dbReference type="EMBL" id="JAUOPB010000017">
    <property type="protein sequence ID" value="MDO6424740.1"/>
    <property type="molecule type" value="Genomic_DNA"/>
</dbReference>
<evidence type="ECO:0000313" key="3">
    <source>
        <dbReference type="Proteomes" id="UP001169760"/>
    </source>
</evidence>
<protein>
    <recommendedName>
        <fullName evidence="4">Lipoprotein</fullName>
    </recommendedName>
</protein>
<proteinExistence type="predicted"/>